<evidence type="ECO:0000313" key="3">
    <source>
        <dbReference type="Proteomes" id="UP000553981"/>
    </source>
</evidence>
<evidence type="ECO:0000313" key="2">
    <source>
        <dbReference type="EMBL" id="NMW86849.1"/>
    </source>
</evidence>
<organism evidence="2 3">
    <name type="scientific">Mobiluncus curtisii</name>
    <dbReference type="NCBI Taxonomy" id="2051"/>
    <lineage>
        <taxon>Bacteria</taxon>
        <taxon>Bacillati</taxon>
        <taxon>Actinomycetota</taxon>
        <taxon>Actinomycetes</taxon>
        <taxon>Actinomycetales</taxon>
        <taxon>Actinomycetaceae</taxon>
        <taxon>Mobiluncus</taxon>
    </lineage>
</organism>
<dbReference type="EMBL" id="JABCUI010000001">
    <property type="protein sequence ID" value="NMW86849.1"/>
    <property type="molecule type" value="Genomic_DNA"/>
</dbReference>
<dbReference type="Pfam" id="PF06940">
    <property type="entry name" value="DUF1287"/>
    <property type="match status" value="1"/>
</dbReference>
<name>A0A7Y0UGE5_9ACTO</name>
<sequence>MTARSSRGRKCYVTLAILLLVIVVLAGGVVFLLSNWRSSGSWRLDDAWGGQNLNHPGPVGTKMLSGAVAYLDTAPKYDGSKVYPGGVPNDGTGVCTDVVWYAAKAAGMDLRELVDADRRADPQAYAAMAPEGEAPNPDIDYRRVRNLIVYFDRHAQSLSTDTTDVASWQPGDIVVWKEHVAIISDRRNAQGLPYVLHHEGNGFWSRYEADVLGNRGKVWRHYRLESLGAKIAGH</sequence>
<keyword evidence="1" id="KW-0472">Membrane</keyword>
<feature type="transmembrane region" description="Helical" evidence="1">
    <location>
        <begin position="12"/>
        <end position="33"/>
    </location>
</feature>
<dbReference type="InterPro" id="IPR009706">
    <property type="entry name" value="DUF1287"/>
</dbReference>
<dbReference type="RefSeq" id="WP_169761221.1">
    <property type="nucleotide sequence ID" value="NZ_JABCUI010000001.1"/>
</dbReference>
<keyword evidence="1" id="KW-1133">Transmembrane helix</keyword>
<evidence type="ECO:0000256" key="1">
    <source>
        <dbReference type="SAM" id="Phobius"/>
    </source>
</evidence>
<gene>
    <name evidence="2" type="ORF">HHJ67_03665</name>
</gene>
<protein>
    <submittedName>
        <fullName evidence="2">DUF1287 domain-containing protein</fullName>
    </submittedName>
</protein>
<dbReference type="Proteomes" id="UP000553981">
    <property type="component" value="Unassembled WGS sequence"/>
</dbReference>
<dbReference type="AlphaFoldDB" id="A0A7Y0UGE5"/>
<reference evidence="2 3" key="1">
    <citation type="submission" date="2020-04" db="EMBL/GenBank/DDBJ databases">
        <title>Antimicrobial susceptibility and clonality of vaginal-derived multi-drug resistant Mobiluncus isolates in China.</title>
        <authorList>
            <person name="Zhang X."/>
        </authorList>
    </citation>
    <scope>NUCLEOTIDE SEQUENCE [LARGE SCALE GENOMIC DNA]</scope>
    <source>
        <strain evidence="2 3">19</strain>
    </source>
</reference>
<proteinExistence type="predicted"/>
<accession>A0A7Y0UGE5</accession>
<comment type="caution">
    <text evidence="2">The sequence shown here is derived from an EMBL/GenBank/DDBJ whole genome shotgun (WGS) entry which is preliminary data.</text>
</comment>
<keyword evidence="1" id="KW-0812">Transmembrane</keyword>